<dbReference type="SUPFAM" id="SSF55681">
    <property type="entry name" value="Class II aaRS and biotin synthetases"/>
    <property type="match status" value="1"/>
</dbReference>
<dbReference type="NCBIfam" id="NF006625">
    <property type="entry name" value="PRK09194.1"/>
    <property type="match status" value="1"/>
</dbReference>
<dbReference type="CDD" id="cd04334">
    <property type="entry name" value="ProRS-INS"/>
    <property type="match status" value="1"/>
</dbReference>
<name>G2LMV8_9GAMM</name>
<dbReference type="Pfam" id="PF00587">
    <property type="entry name" value="tRNA-synt_2b"/>
    <property type="match status" value="1"/>
</dbReference>
<dbReference type="InterPro" id="IPR023717">
    <property type="entry name" value="Pro-tRNA-Synthase_IIa_type1"/>
</dbReference>
<evidence type="ECO:0000256" key="3">
    <source>
        <dbReference type="ARBA" id="ARBA00022490"/>
    </source>
</evidence>
<dbReference type="GO" id="GO:0005524">
    <property type="term" value="F:ATP binding"/>
    <property type="evidence" value="ECO:0007669"/>
    <property type="project" value="UniProtKB-UniRule"/>
</dbReference>
<evidence type="ECO:0000256" key="2">
    <source>
        <dbReference type="ARBA" id="ARBA00011738"/>
    </source>
</evidence>
<dbReference type="InterPro" id="IPR002314">
    <property type="entry name" value="aa-tRNA-synt_IIb"/>
</dbReference>
<comment type="catalytic activity">
    <reaction evidence="9 10">
        <text>tRNA(Pro) + L-proline + ATP = L-prolyl-tRNA(Pro) + AMP + diphosphate</text>
        <dbReference type="Rhea" id="RHEA:14305"/>
        <dbReference type="Rhea" id="RHEA-COMP:9700"/>
        <dbReference type="Rhea" id="RHEA-COMP:9702"/>
        <dbReference type="ChEBI" id="CHEBI:30616"/>
        <dbReference type="ChEBI" id="CHEBI:33019"/>
        <dbReference type="ChEBI" id="CHEBI:60039"/>
        <dbReference type="ChEBI" id="CHEBI:78442"/>
        <dbReference type="ChEBI" id="CHEBI:78532"/>
        <dbReference type="ChEBI" id="CHEBI:456215"/>
        <dbReference type="EC" id="6.1.1.15"/>
    </reaction>
</comment>
<accession>G2LMV8</accession>
<dbReference type="HAMAP" id="MF_01569">
    <property type="entry name" value="Pro_tRNA_synth_type1"/>
    <property type="match status" value="1"/>
</dbReference>
<dbReference type="STRING" id="1005090.BAKON_241"/>
<dbReference type="InterPro" id="IPR050062">
    <property type="entry name" value="Pro-tRNA_synthetase"/>
</dbReference>
<dbReference type="CDD" id="cd00779">
    <property type="entry name" value="ProRS_core_prok"/>
    <property type="match status" value="1"/>
</dbReference>
<keyword evidence="8 10" id="KW-0030">Aminoacyl-tRNA synthetase</keyword>
<comment type="subunit">
    <text evidence="2 10">Homodimer.</text>
</comment>
<dbReference type="eggNOG" id="COG0442">
    <property type="taxonomic scope" value="Bacteria"/>
</dbReference>
<keyword evidence="5 10" id="KW-0547">Nucleotide-binding</keyword>
<dbReference type="InterPro" id="IPR033730">
    <property type="entry name" value="ProRS_core_prok"/>
</dbReference>
<dbReference type="Pfam" id="PF04073">
    <property type="entry name" value="tRNA_edit"/>
    <property type="match status" value="1"/>
</dbReference>
<dbReference type="GO" id="GO:0005829">
    <property type="term" value="C:cytosol"/>
    <property type="evidence" value="ECO:0007669"/>
    <property type="project" value="TreeGrafter"/>
</dbReference>
<dbReference type="InterPro" id="IPR044140">
    <property type="entry name" value="ProRS_anticodon_short"/>
</dbReference>
<dbReference type="PRINTS" id="PR01046">
    <property type="entry name" value="TRNASYNTHPRO"/>
</dbReference>
<dbReference type="AlphaFoldDB" id="G2LMV8"/>
<feature type="domain" description="Aminoacyl-transfer RNA synthetases class-II family profile" evidence="11">
    <location>
        <begin position="46"/>
        <end position="468"/>
    </location>
</feature>
<reference evidence="12 13" key="1">
    <citation type="journal article" date="2011" name="PLoS Genet.">
        <title>Sequence conservation and functional constraint on intergenic spacers in reduced genomes of the obligate symbiont buchnera.</title>
        <authorList>
            <person name="Degnan P.H."/>
            <person name="Ochman H."/>
            <person name="Moran N.A."/>
        </authorList>
    </citation>
    <scope>NUCLEOTIDE SEQUENCE [LARGE SCALE GENOMIC DNA]</scope>
    <source>
        <strain evidence="12 13">Ak</strain>
    </source>
</reference>
<evidence type="ECO:0000313" key="13">
    <source>
        <dbReference type="Proteomes" id="UP000001269"/>
    </source>
</evidence>
<protein>
    <recommendedName>
        <fullName evidence="10">Proline--tRNA ligase</fullName>
        <ecNumber evidence="10">6.1.1.15</ecNumber>
    </recommendedName>
    <alternativeName>
        <fullName evidence="10">Prolyl-tRNA synthetase</fullName>
        <shortName evidence="10">ProRS</shortName>
    </alternativeName>
</protein>
<organism evidence="12 13">
    <name type="scientific">Buchnera aphidicola str. Ak</name>
    <name type="common">Acyrthosiphon kondoi</name>
    <dbReference type="NCBI Taxonomy" id="1005090"/>
    <lineage>
        <taxon>Bacteria</taxon>
        <taxon>Pseudomonadati</taxon>
        <taxon>Pseudomonadota</taxon>
        <taxon>Gammaproteobacteria</taxon>
        <taxon>Enterobacterales</taxon>
        <taxon>Erwiniaceae</taxon>
        <taxon>Buchnera</taxon>
    </lineage>
</organism>
<dbReference type="CDD" id="cd00861">
    <property type="entry name" value="ProRS_anticodon_short"/>
    <property type="match status" value="1"/>
</dbReference>
<dbReference type="HOGENOM" id="CLU_016739_0_0_6"/>
<dbReference type="Gene3D" id="3.30.930.10">
    <property type="entry name" value="Bira Bifunctional Protein, Domain 2"/>
    <property type="match status" value="2"/>
</dbReference>
<evidence type="ECO:0000256" key="1">
    <source>
        <dbReference type="ARBA" id="ARBA00004496"/>
    </source>
</evidence>
<keyword evidence="3 10" id="KW-0963">Cytoplasm</keyword>
<dbReference type="PANTHER" id="PTHR42753:SF2">
    <property type="entry name" value="PROLINE--TRNA LIGASE"/>
    <property type="match status" value="1"/>
</dbReference>
<dbReference type="InterPro" id="IPR036754">
    <property type="entry name" value="YbaK/aa-tRNA-synt-asso_dom_sf"/>
</dbReference>
<dbReference type="Pfam" id="PF03129">
    <property type="entry name" value="HGTP_anticodon"/>
    <property type="match status" value="1"/>
</dbReference>
<keyword evidence="6 10" id="KW-0067">ATP-binding</keyword>
<comment type="domain">
    <text evidence="10">Consists of three domains: the N-terminal catalytic domain, the editing domain and the C-terminal anticodon-binding domain.</text>
</comment>
<dbReference type="InterPro" id="IPR045864">
    <property type="entry name" value="aa-tRNA-synth_II/BPL/LPL"/>
</dbReference>
<dbReference type="KEGG" id="bak:BAKON_241"/>
<dbReference type="Proteomes" id="UP000001269">
    <property type="component" value="Chromosome"/>
</dbReference>
<dbReference type="InterPro" id="IPR002316">
    <property type="entry name" value="Pro-tRNA-ligase_IIa"/>
</dbReference>
<gene>
    <name evidence="10 12" type="primary">proS</name>
    <name evidence="12" type="ORF">BAKON_241</name>
</gene>
<evidence type="ECO:0000256" key="4">
    <source>
        <dbReference type="ARBA" id="ARBA00022598"/>
    </source>
</evidence>
<evidence type="ECO:0000256" key="7">
    <source>
        <dbReference type="ARBA" id="ARBA00022917"/>
    </source>
</evidence>
<dbReference type="NCBIfam" id="TIGR00409">
    <property type="entry name" value="proS_fam_II"/>
    <property type="match status" value="1"/>
</dbReference>
<dbReference type="SUPFAM" id="SSF55826">
    <property type="entry name" value="YbaK/ProRS associated domain"/>
    <property type="match status" value="1"/>
</dbReference>
<evidence type="ECO:0000259" key="11">
    <source>
        <dbReference type="PROSITE" id="PS50862"/>
    </source>
</evidence>
<dbReference type="GO" id="GO:0002161">
    <property type="term" value="F:aminoacyl-tRNA deacylase activity"/>
    <property type="evidence" value="ECO:0007669"/>
    <property type="project" value="InterPro"/>
</dbReference>
<proteinExistence type="inferred from homology"/>
<dbReference type="EMBL" id="CP002645">
    <property type="protein sequence ID" value="AEO08596.1"/>
    <property type="molecule type" value="Genomic_DNA"/>
</dbReference>
<dbReference type="OrthoDB" id="9809052at2"/>
<comment type="function">
    <text evidence="10">Catalyzes the attachment of proline to tRNA(Pro) in a two-step reaction: proline is first activated by ATP to form Pro-AMP and then transferred to the acceptor end of tRNA(Pro). As ProRS can inadvertently accommodate and process non-cognate amino acids such as alanine and cysteine, to avoid such errors it has two additional distinct editing activities against alanine. One activity is designated as 'pretransfer' editing and involves the tRNA(Pro)-independent hydrolysis of activated Ala-AMP. The other activity is designated 'posttransfer' editing and involves deacylation of mischarged Ala-tRNA(Pro). The misacylated Cys-tRNA(Pro) is not edited by ProRS.</text>
</comment>
<dbReference type="RefSeq" id="WP_014499396.1">
    <property type="nucleotide sequence ID" value="NC_017256.1"/>
</dbReference>
<dbReference type="InterPro" id="IPR007214">
    <property type="entry name" value="YbaK/aa-tRNA-synth-assoc-dom"/>
</dbReference>
<evidence type="ECO:0000256" key="6">
    <source>
        <dbReference type="ARBA" id="ARBA00022840"/>
    </source>
</evidence>
<evidence type="ECO:0000256" key="5">
    <source>
        <dbReference type="ARBA" id="ARBA00022741"/>
    </source>
</evidence>
<evidence type="ECO:0000313" key="12">
    <source>
        <dbReference type="EMBL" id="AEO08596.1"/>
    </source>
</evidence>
<dbReference type="PANTHER" id="PTHR42753">
    <property type="entry name" value="MITOCHONDRIAL RIBOSOME PROTEIN L39/PROLYL-TRNA LIGASE FAMILY MEMBER"/>
    <property type="match status" value="1"/>
</dbReference>
<dbReference type="InterPro" id="IPR004154">
    <property type="entry name" value="Anticodon-bd"/>
</dbReference>
<dbReference type="InterPro" id="IPR006195">
    <property type="entry name" value="aa-tRNA-synth_II"/>
</dbReference>
<evidence type="ECO:0000256" key="9">
    <source>
        <dbReference type="ARBA" id="ARBA00047671"/>
    </source>
</evidence>
<keyword evidence="4 10" id="KW-0436">Ligase</keyword>
<dbReference type="PROSITE" id="PS50862">
    <property type="entry name" value="AA_TRNA_LIGASE_II"/>
    <property type="match status" value="1"/>
</dbReference>
<evidence type="ECO:0000256" key="10">
    <source>
        <dbReference type="HAMAP-Rule" id="MF_01569"/>
    </source>
</evidence>
<dbReference type="GO" id="GO:0004827">
    <property type="term" value="F:proline-tRNA ligase activity"/>
    <property type="evidence" value="ECO:0007669"/>
    <property type="project" value="UniProtKB-UniRule"/>
</dbReference>
<evidence type="ECO:0000256" key="8">
    <source>
        <dbReference type="ARBA" id="ARBA00023146"/>
    </source>
</evidence>
<dbReference type="InterPro" id="IPR004500">
    <property type="entry name" value="Pro-tRNA-synth_IIa_bac-type"/>
</dbReference>
<dbReference type="SUPFAM" id="SSF52954">
    <property type="entry name" value="Class II aaRS ABD-related"/>
    <property type="match status" value="1"/>
</dbReference>
<comment type="subcellular location">
    <subcellularLocation>
        <location evidence="1 10">Cytoplasm</location>
    </subcellularLocation>
</comment>
<dbReference type="Gene3D" id="3.40.50.800">
    <property type="entry name" value="Anticodon-binding domain"/>
    <property type="match status" value="1"/>
</dbReference>
<dbReference type="InterPro" id="IPR036621">
    <property type="entry name" value="Anticodon-bd_dom_sf"/>
</dbReference>
<comment type="similarity">
    <text evidence="10">Belongs to the class-II aminoacyl-tRNA synthetase family. ProS type 1 subfamily.</text>
</comment>
<dbReference type="GO" id="GO:0006433">
    <property type="term" value="P:prolyl-tRNA aminoacylation"/>
    <property type="evidence" value="ECO:0007669"/>
    <property type="project" value="UniProtKB-UniRule"/>
</dbReference>
<keyword evidence="7 10" id="KW-0648">Protein biosynthesis</keyword>
<sequence length="572" mass="66424">MLTSQYLLSTLKDIPYDAKIISHQLMLRSGMIRKISSGLYIWLPTGIRVLKKIKKIIKKEMKKINALEILMPIVQPEYLWKESGRLNIYGEELLKFSDRRNNQFILGPTNEEVITNFIGSKIHSYKELPLILYQIQTKFRDETRPRFGIIRTREFMMKDAYSFHINQNCLEDTYNKFRDSYIKIFKKMKLDFCIVKAESGSMGGNISHEFQAFSNNGEDEIVFSDDKTYASNINMAESIETINFFKKKDQYEIVKDKAKSKKSIIISEKLNTPLKNQIKTFLVKTKIKNITSIAALLIRGDHELNLFKIEKIDILKKPLVFLDEKETIALIGVKKKFLGPYGLKIPIIADISTYTMKDFTIGSNIDKHFFINVNWNIDLPIPVIKDIRKVTEDDLSPHGIGCLNIKKSIEIGHIFQLGQKYSRIMKTSFKTKDGNPRNLYMGCYGIGITRIVAAVIEQNHDENGIIWPNSIAPFEVVILPIDMEKSKKIKKIANILYQNFKKIGIDIILDDRYERPGVMFNEMDLIGIPHQIIISRRSIENNNVEYCERKNKKKILINIKDIINFMIQRLKK</sequence>
<dbReference type="EC" id="6.1.1.15" evidence="10"/>
<dbReference type="PATRIC" id="fig|1005090.4.peg.238"/>